<keyword evidence="2" id="KW-1185">Reference proteome</keyword>
<dbReference type="EMBL" id="CAJVQC010016178">
    <property type="protein sequence ID" value="CAG8674093.1"/>
    <property type="molecule type" value="Genomic_DNA"/>
</dbReference>
<evidence type="ECO:0000313" key="2">
    <source>
        <dbReference type="Proteomes" id="UP000789920"/>
    </source>
</evidence>
<reference evidence="1" key="1">
    <citation type="submission" date="2021-06" db="EMBL/GenBank/DDBJ databases">
        <authorList>
            <person name="Kallberg Y."/>
            <person name="Tangrot J."/>
            <person name="Rosling A."/>
        </authorList>
    </citation>
    <scope>NUCLEOTIDE SEQUENCE</scope>
    <source>
        <strain evidence="1">MA461A</strain>
    </source>
</reference>
<evidence type="ECO:0000313" key="1">
    <source>
        <dbReference type="EMBL" id="CAG8674093.1"/>
    </source>
</evidence>
<organism evidence="1 2">
    <name type="scientific">Racocetra persica</name>
    <dbReference type="NCBI Taxonomy" id="160502"/>
    <lineage>
        <taxon>Eukaryota</taxon>
        <taxon>Fungi</taxon>
        <taxon>Fungi incertae sedis</taxon>
        <taxon>Mucoromycota</taxon>
        <taxon>Glomeromycotina</taxon>
        <taxon>Glomeromycetes</taxon>
        <taxon>Diversisporales</taxon>
        <taxon>Gigasporaceae</taxon>
        <taxon>Racocetra</taxon>
    </lineage>
</organism>
<proteinExistence type="predicted"/>
<protein>
    <submittedName>
        <fullName evidence="1">5074_t:CDS:1</fullName>
    </submittedName>
</protein>
<gene>
    <name evidence="1" type="ORF">RPERSI_LOCUS8811</name>
</gene>
<sequence length="152" mass="17298">MSESQIIENIQVSSKDIYVIEDKNDEAFNLANGITTTLNAAINSLTSVVPWLATAAELINEIIKIYETAQYNKKNCAALMDQKIKEFINDVTQLKGLGKYVIATNIEKRFKQLTEEYEACMKDLSFTLIITFDEQRRIDRDSLTSDLSEMTK</sequence>
<feature type="non-terminal residue" evidence="1">
    <location>
        <position position="152"/>
    </location>
</feature>
<name>A0ACA9NUV0_9GLOM</name>
<dbReference type="Proteomes" id="UP000789920">
    <property type="component" value="Unassembled WGS sequence"/>
</dbReference>
<comment type="caution">
    <text evidence="1">The sequence shown here is derived from an EMBL/GenBank/DDBJ whole genome shotgun (WGS) entry which is preliminary data.</text>
</comment>
<accession>A0ACA9NUV0</accession>